<dbReference type="SUPFAM" id="SSF56770">
    <property type="entry name" value="HydA/Nqo6-like"/>
    <property type="match status" value="1"/>
</dbReference>
<dbReference type="EC" id="1.12.99.6" evidence="3"/>
<evidence type="ECO:0000256" key="1">
    <source>
        <dbReference type="ARBA" id="ARBA00022729"/>
    </source>
</evidence>
<dbReference type="InterPro" id="IPR006311">
    <property type="entry name" value="TAT_signal"/>
</dbReference>
<evidence type="ECO:0000256" key="2">
    <source>
        <dbReference type="ARBA" id="ARBA00023002"/>
    </source>
</evidence>
<dbReference type="GO" id="GO:0009375">
    <property type="term" value="C:ferredoxin hydrogenase complex"/>
    <property type="evidence" value="ECO:0007669"/>
    <property type="project" value="InterPro"/>
</dbReference>
<evidence type="ECO:0000313" key="3">
    <source>
        <dbReference type="EMBL" id="VFS46700.1"/>
    </source>
</evidence>
<dbReference type="AlphaFoldDB" id="A0A484ZE41"/>
<dbReference type="PANTHER" id="PTHR30013">
    <property type="entry name" value="NIFE / NIFESE HYDROGENASE SMALL SUBUNIT FAMILY MEMBER"/>
    <property type="match status" value="1"/>
</dbReference>
<dbReference type="InterPro" id="IPR019546">
    <property type="entry name" value="TAT_signal_bac_arc"/>
</dbReference>
<protein>
    <submittedName>
        <fullName evidence="3">Hydrogenase-2 small chain</fullName>
        <ecNumber evidence="3">1.12.99.6</ecNumber>
    </submittedName>
</protein>
<dbReference type="GO" id="GO:0008901">
    <property type="term" value="F:ferredoxin hydrogenase activity"/>
    <property type="evidence" value="ECO:0007669"/>
    <property type="project" value="InterPro"/>
</dbReference>
<dbReference type="GO" id="GO:0051536">
    <property type="term" value="F:iron-sulfur cluster binding"/>
    <property type="evidence" value="ECO:0007669"/>
    <property type="project" value="InterPro"/>
</dbReference>
<sequence>MIEDNPLLPSHGINRRDFMKLCTALAATMGLSANAAAEIAESVSNPQRPPVIWIGAQECTGCTESLLRATHPTI</sequence>
<dbReference type="GO" id="GO:0044569">
    <property type="term" value="C:[Ni-Fe] hydrogenase complex"/>
    <property type="evidence" value="ECO:0007669"/>
    <property type="project" value="TreeGrafter"/>
</dbReference>
<accession>A0A484ZE41</accession>
<gene>
    <name evidence="3" type="primary">hybO_1</name>
    <name evidence="3" type="ORF">NCTC12282_01618</name>
</gene>
<dbReference type="Gene3D" id="3.40.50.700">
    <property type="entry name" value="NADH:ubiquinone oxidoreductase-like, 20kDa subunit"/>
    <property type="match status" value="1"/>
</dbReference>
<keyword evidence="1" id="KW-0732">Signal</keyword>
<evidence type="ECO:0000313" key="4">
    <source>
        <dbReference type="Proteomes" id="UP000373449"/>
    </source>
</evidence>
<dbReference type="PROSITE" id="PS51318">
    <property type="entry name" value="TAT"/>
    <property type="match status" value="1"/>
</dbReference>
<dbReference type="PRINTS" id="PR00614">
    <property type="entry name" value="NIHGNASESMLL"/>
</dbReference>
<dbReference type="GO" id="GO:0033748">
    <property type="term" value="F:hydrogenase (acceptor) activity"/>
    <property type="evidence" value="ECO:0007669"/>
    <property type="project" value="UniProtKB-EC"/>
</dbReference>
<keyword evidence="2 3" id="KW-0560">Oxidoreductase</keyword>
<name>A0A484ZE41_9GAMM</name>
<dbReference type="PANTHER" id="PTHR30013:SF7">
    <property type="entry name" value="HYDROGENASE-2 SMALL CHAIN"/>
    <property type="match status" value="1"/>
</dbReference>
<reference evidence="3 4" key="1">
    <citation type="submission" date="2019-03" db="EMBL/GenBank/DDBJ databases">
        <authorList>
            <consortium name="Pathogen Informatics"/>
        </authorList>
    </citation>
    <scope>NUCLEOTIDE SEQUENCE [LARGE SCALE GENOMIC DNA]</scope>
    <source>
        <strain evidence="3 4">NCTC12282</strain>
    </source>
</reference>
<organism evidence="3 4">
    <name type="scientific">Budvicia aquatica</name>
    <dbReference type="NCBI Taxonomy" id="82979"/>
    <lineage>
        <taxon>Bacteria</taxon>
        <taxon>Pseudomonadati</taxon>
        <taxon>Pseudomonadota</taxon>
        <taxon>Gammaproteobacteria</taxon>
        <taxon>Enterobacterales</taxon>
        <taxon>Budviciaceae</taxon>
        <taxon>Budvicia</taxon>
    </lineage>
</organism>
<dbReference type="InterPro" id="IPR001821">
    <property type="entry name" value="NiFe_hydrogenase_ssu"/>
</dbReference>
<dbReference type="GO" id="GO:0009061">
    <property type="term" value="P:anaerobic respiration"/>
    <property type="evidence" value="ECO:0007669"/>
    <property type="project" value="TreeGrafter"/>
</dbReference>
<dbReference type="NCBIfam" id="TIGR01409">
    <property type="entry name" value="TAT_signal_seq"/>
    <property type="match status" value="1"/>
</dbReference>
<dbReference type="GO" id="GO:0009055">
    <property type="term" value="F:electron transfer activity"/>
    <property type="evidence" value="ECO:0007669"/>
    <property type="project" value="TreeGrafter"/>
</dbReference>
<dbReference type="GO" id="GO:0016020">
    <property type="term" value="C:membrane"/>
    <property type="evidence" value="ECO:0007669"/>
    <property type="project" value="TreeGrafter"/>
</dbReference>
<proteinExistence type="predicted"/>
<dbReference type="InterPro" id="IPR037024">
    <property type="entry name" value="NiFe_Hase_small_N_sf"/>
</dbReference>
<dbReference type="Proteomes" id="UP000373449">
    <property type="component" value="Unassembled WGS sequence"/>
</dbReference>
<dbReference type="EMBL" id="CAADJA010000002">
    <property type="protein sequence ID" value="VFS46700.1"/>
    <property type="molecule type" value="Genomic_DNA"/>
</dbReference>